<dbReference type="AlphaFoldDB" id="A0A4R8ZXU8"/>
<proteinExistence type="predicted"/>
<dbReference type="Proteomes" id="UP000297447">
    <property type="component" value="Unassembled WGS sequence"/>
</dbReference>
<evidence type="ECO:0000313" key="2">
    <source>
        <dbReference type="Proteomes" id="UP000297447"/>
    </source>
</evidence>
<evidence type="ECO:0000313" key="1">
    <source>
        <dbReference type="EMBL" id="TFD48534.1"/>
    </source>
</evidence>
<dbReference type="InterPro" id="IPR014729">
    <property type="entry name" value="Rossmann-like_a/b/a_fold"/>
</dbReference>
<dbReference type="Gene3D" id="3.40.50.620">
    <property type="entry name" value="HUPs"/>
    <property type="match status" value="1"/>
</dbReference>
<organism evidence="1 2">
    <name type="scientific">Cryobacterium frigoriphilum</name>
    <dbReference type="NCBI Taxonomy" id="1259150"/>
    <lineage>
        <taxon>Bacteria</taxon>
        <taxon>Bacillati</taxon>
        <taxon>Actinomycetota</taxon>
        <taxon>Actinomycetes</taxon>
        <taxon>Micrococcales</taxon>
        <taxon>Microbacteriaceae</taxon>
        <taxon>Cryobacterium</taxon>
    </lineage>
</organism>
<evidence type="ECO:0008006" key="3">
    <source>
        <dbReference type="Google" id="ProtNLM"/>
    </source>
</evidence>
<dbReference type="OrthoDB" id="5180851at2"/>
<sequence length="225" mass="24989">MFSGGRDSTLVAARLMLQGIPVHLFSGNSGCSLHRGLLTLRVKELQARFGDLVVTHVVSDVSGAFRSIAIANIEHDILTHRKNLILLGEKIAIHAHAVDYCRRNGLAIMNDGIARYQQDFPEQRMVAREYFEGFLAEYGIDYRSPIYEFATSGDDVKYRLLQLGLSTKSLEGVSIFGDSFSTPTDETILAYLQEKEALSHDIINFLSGRSLAIGHETRDRAEITG</sequence>
<comment type="caution">
    <text evidence="1">The sequence shown here is derived from an EMBL/GenBank/DDBJ whole genome shotgun (WGS) entry which is preliminary data.</text>
</comment>
<accession>A0A4R8ZXU8</accession>
<dbReference type="EMBL" id="SOHE01000054">
    <property type="protein sequence ID" value="TFD48534.1"/>
    <property type="molecule type" value="Genomic_DNA"/>
</dbReference>
<dbReference type="SUPFAM" id="SSF52402">
    <property type="entry name" value="Adenine nucleotide alpha hydrolases-like"/>
    <property type="match status" value="1"/>
</dbReference>
<keyword evidence="2" id="KW-1185">Reference proteome</keyword>
<reference evidence="1 2" key="1">
    <citation type="submission" date="2019-03" db="EMBL/GenBank/DDBJ databases">
        <title>Genomics of glacier-inhabiting Cryobacterium strains.</title>
        <authorList>
            <person name="Liu Q."/>
            <person name="Xin Y.-H."/>
        </authorList>
    </citation>
    <scope>NUCLEOTIDE SEQUENCE [LARGE SCALE GENOMIC DNA]</scope>
    <source>
        <strain evidence="1 2">Hh14</strain>
    </source>
</reference>
<protein>
    <recommendedName>
        <fullName evidence="3">Asparagine synthetase domain-containing protein</fullName>
    </recommendedName>
</protein>
<gene>
    <name evidence="1" type="ORF">E3T55_13380</name>
</gene>
<name>A0A4R8ZXU8_9MICO</name>